<dbReference type="Proteomes" id="UP001183809">
    <property type="component" value="Unassembled WGS sequence"/>
</dbReference>
<keyword evidence="2" id="KW-1185">Reference proteome</keyword>
<accession>A0ABU2U3H3</accession>
<evidence type="ECO:0008006" key="3">
    <source>
        <dbReference type="Google" id="ProtNLM"/>
    </source>
</evidence>
<evidence type="ECO:0000313" key="1">
    <source>
        <dbReference type="EMBL" id="MDT0467756.1"/>
    </source>
</evidence>
<protein>
    <recommendedName>
        <fullName evidence="3">Transposase</fullName>
    </recommendedName>
</protein>
<comment type="caution">
    <text evidence="1">The sequence shown here is derived from an EMBL/GenBank/DDBJ whole genome shotgun (WGS) entry which is preliminary data.</text>
</comment>
<dbReference type="EMBL" id="JAVREY010000059">
    <property type="protein sequence ID" value="MDT0467756.1"/>
    <property type="molecule type" value="Genomic_DNA"/>
</dbReference>
<evidence type="ECO:0000313" key="2">
    <source>
        <dbReference type="Proteomes" id="UP001183809"/>
    </source>
</evidence>
<reference evidence="2" key="1">
    <citation type="submission" date="2023-07" db="EMBL/GenBank/DDBJ databases">
        <title>30 novel species of actinomycetes from the DSMZ collection.</title>
        <authorList>
            <person name="Nouioui I."/>
        </authorList>
    </citation>
    <scope>NUCLEOTIDE SEQUENCE [LARGE SCALE GENOMIC DNA]</scope>
    <source>
        <strain evidence="2">DSM 41699</strain>
    </source>
</reference>
<gene>
    <name evidence="1" type="ORF">RM764_32985</name>
</gene>
<name>A0ABU2U3H3_9ACTN</name>
<dbReference type="RefSeq" id="WP_311699205.1">
    <property type="nucleotide sequence ID" value="NZ_JAVREY010000059.1"/>
</dbReference>
<organism evidence="1 2">
    <name type="scientific">Streptomyces gibsoniae</name>
    <dbReference type="NCBI Taxonomy" id="3075529"/>
    <lineage>
        <taxon>Bacteria</taxon>
        <taxon>Bacillati</taxon>
        <taxon>Actinomycetota</taxon>
        <taxon>Actinomycetes</taxon>
        <taxon>Kitasatosporales</taxon>
        <taxon>Streptomycetaceae</taxon>
        <taxon>Streptomyces</taxon>
    </lineage>
</organism>
<proteinExistence type="predicted"/>
<sequence>MARKLSSGAVENVLTIVAYWNGAVRRTSMRTSRIRRVTVSTGEGWKALTVLALDRRAGCGDSPSRRAESGARARPWRCTLVVAV</sequence>